<feature type="region of interest" description="Disordered" evidence="5">
    <location>
        <begin position="646"/>
        <end position="665"/>
    </location>
</feature>
<dbReference type="Gene3D" id="3.10.350.10">
    <property type="entry name" value="LysM domain"/>
    <property type="match status" value="2"/>
</dbReference>
<dbReference type="EMBL" id="JPWU03000097">
    <property type="protein sequence ID" value="KAG2526648.1"/>
    <property type="molecule type" value="Genomic_DNA"/>
</dbReference>
<feature type="region of interest" description="Disordered" evidence="5">
    <location>
        <begin position="487"/>
        <end position="511"/>
    </location>
</feature>
<accession>A0A421FJJ7</accession>
<dbReference type="SUPFAM" id="SSF54106">
    <property type="entry name" value="LysM domain"/>
    <property type="match status" value="2"/>
</dbReference>
<evidence type="ECO:0000313" key="9">
    <source>
        <dbReference type="EMBL" id="KAG2524876.1"/>
    </source>
</evidence>
<dbReference type="GO" id="GO:0016020">
    <property type="term" value="C:membrane"/>
    <property type="evidence" value="ECO:0007669"/>
    <property type="project" value="UniProtKB-SubCell"/>
</dbReference>
<evidence type="ECO:0000259" key="8">
    <source>
        <dbReference type="PROSITE" id="PS51782"/>
    </source>
</evidence>
<evidence type="ECO:0000313" key="11">
    <source>
        <dbReference type="EMBL" id="RLN45985.1"/>
    </source>
</evidence>
<dbReference type="SMART" id="SM00257">
    <property type="entry name" value="LysM"/>
    <property type="match status" value="4"/>
</dbReference>
<feature type="region of interest" description="Disordered" evidence="5">
    <location>
        <begin position="341"/>
        <end position="360"/>
    </location>
</feature>
<feature type="chain" id="PRO_5036107141" description="LysM domain-containing protein" evidence="7">
    <location>
        <begin position="25"/>
        <end position="665"/>
    </location>
</feature>
<protein>
    <recommendedName>
        <fullName evidence="8">LysM domain-containing protein</fullName>
    </recommendedName>
</protein>
<feature type="signal peptide" evidence="7">
    <location>
        <begin position="1"/>
        <end position="24"/>
    </location>
</feature>
<dbReference type="Proteomes" id="UP000785171">
    <property type="component" value="Unassembled WGS sequence"/>
</dbReference>
<dbReference type="CDD" id="cd00118">
    <property type="entry name" value="LysM"/>
    <property type="match status" value="1"/>
</dbReference>
<dbReference type="EMBL" id="MAYM02000105">
    <property type="protein sequence ID" value="RLN45985.1"/>
    <property type="molecule type" value="Genomic_DNA"/>
</dbReference>
<keyword evidence="13" id="KW-1185">Reference proteome</keyword>
<dbReference type="EMBL" id="JPWV03000104">
    <property type="protein sequence ID" value="KAG2524876.1"/>
    <property type="molecule type" value="Genomic_DNA"/>
</dbReference>
<evidence type="ECO:0000256" key="4">
    <source>
        <dbReference type="ARBA" id="ARBA00023136"/>
    </source>
</evidence>
<gene>
    <name evidence="11" type="ORF">BBI17_005085</name>
    <name evidence="12" type="ORF">BBO99_00005051</name>
    <name evidence="9" type="ORF">JM16_004762</name>
    <name evidence="10" type="ORF">JM18_004292</name>
</gene>
<dbReference type="PANTHER" id="PTHR33734:SF22">
    <property type="entry name" value="MEMBRANE-BOUND LYTIC MUREIN TRANSGLYCOSYLASE D"/>
    <property type="match status" value="1"/>
</dbReference>
<dbReference type="Proteomes" id="UP000285624">
    <property type="component" value="Unassembled WGS sequence"/>
</dbReference>
<evidence type="ECO:0000313" key="10">
    <source>
        <dbReference type="EMBL" id="KAG2526648.1"/>
    </source>
</evidence>
<reference evidence="13 14" key="2">
    <citation type="submission" date="2018-07" db="EMBL/GenBank/DDBJ databases">
        <title>Genome sequencing of oomycete isolates from Chile give support for New Zealand origin for Phytophthora kernoviae and make available the first Nothophytophthora sp. genome.</title>
        <authorList>
            <person name="Studholme D.J."/>
            <person name="Sanfuentes E."/>
            <person name="Panda P."/>
            <person name="Hill R."/>
            <person name="Sambles C."/>
            <person name="Grant M."/>
            <person name="Williams N.M."/>
            <person name="Mcdougal R.L."/>
        </authorList>
    </citation>
    <scope>NUCLEOTIDE SEQUENCE [LARGE SCALE GENOMIC DNA]</scope>
    <source>
        <strain evidence="11">Chile2</strain>
        <strain evidence="12">Chile4</strain>
    </source>
</reference>
<evidence type="ECO:0000313" key="12">
    <source>
        <dbReference type="EMBL" id="RLN79747.1"/>
    </source>
</evidence>
<comment type="caution">
    <text evidence="11">The sequence shown here is derived from an EMBL/GenBank/DDBJ whole genome shotgun (WGS) entry which is preliminary data.</text>
</comment>
<dbReference type="Proteomes" id="UP000792063">
    <property type="component" value="Unassembled WGS sequence"/>
</dbReference>
<keyword evidence="3 6" id="KW-1133">Transmembrane helix</keyword>
<feature type="domain" description="LysM" evidence="8">
    <location>
        <begin position="595"/>
        <end position="643"/>
    </location>
</feature>
<feature type="domain" description="LysM" evidence="8">
    <location>
        <begin position="362"/>
        <end position="410"/>
    </location>
</feature>
<evidence type="ECO:0000256" key="3">
    <source>
        <dbReference type="ARBA" id="ARBA00022989"/>
    </source>
</evidence>
<dbReference type="PANTHER" id="PTHR33734">
    <property type="entry name" value="LYSM DOMAIN-CONTAINING GPI-ANCHORED PROTEIN 2"/>
    <property type="match status" value="1"/>
</dbReference>
<feature type="transmembrane region" description="Helical" evidence="6">
    <location>
        <begin position="276"/>
        <end position="300"/>
    </location>
</feature>
<dbReference type="EMBL" id="MBDN02000134">
    <property type="protein sequence ID" value="RLN79747.1"/>
    <property type="molecule type" value="Genomic_DNA"/>
</dbReference>
<name>A0A421FJJ7_9STRA</name>
<reference evidence="9" key="3">
    <citation type="submission" date="2020-06" db="EMBL/GenBank/DDBJ databases">
        <authorList>
            <person name="Studholme D.J."/>
        </authorList>
    </citation>
    <scope>NUCLEOTIDE SEQUENCE</scope>
    <source>
        <strain evidence="9">NZFS 2646</strain>
        <strain evidence="10">NZFS 3630</strain>
    </source>
</reference>
<dbReference type="PROSITE" id="PS51782">
    <property type="entry name" value="LYSM"/>
    <property type="match status" value="3"/>
</dbReference>
<dbReference type="Pfam" id="PF01476">
    <property type="entry name" value="LysM"/>
    <property type="match status" value="3"/>
</dbReference>
<dbReference type="InterPro" id="IPR007274">
    <property type="entry name" value="Cop_transporter"/>
</dbReference>
<evidence type="ECO:0000256" key="6">
    <source>
        <dbReference type="SAM" id="Phobius"/>
    </source>
</evidence>
<evidence type="ECO:0000256" key="7">
    <source>
        <dbReference type="SAM" id="SignalP"/>
    </source>
</evidence>
<evidence type="ECO:0000256" key="5">
    <source>
        <dbReference type="SAM" id="MobiDB-lite"/>
    </source>
</evidence>
<organism evidence="11 14">
    <name type="scientific">Phytophthora kernoviae</name>
    <dbReference type="NCBI Taxonomy" id="325452"/>
    <lineage>
        <taxon>Eukaryota</taxon>
        <taxon>Sar</taxon>
        <taxon>Stramenopiles</taxon>
        <taxon>Oomycota</taxon>
        <taxon>Peronosporomycetes</taxon>
        <taxon>Peronosporales</taxon>
        <taxon>Peronosporaceae</taxon>
        <taxon>Phytophthora</taxon>
    </lineage>
</organism>
<evidence type="ECO:0000256" key="1">
    <source>
        <dbReference type="ARBA" id="ARBA00004370"/>
    </source>
</evidence>
<dbReference type="InterPro" id="IPR036779">
    <property type="entry name" value="LysM_dom_sf"/>
</dbReference>
<sequence length="665" mass="73261">MMPRARMMSLLAAMLMLLLLSVEAGQNLRKTTCPLCNMDVKANINATILGDQYIYACEMAGHIDSLQNEPSANLGEPETSDITTDEIYKDATELKCPVCGKGYDQLTHAVPWISKGSQKIYTCSEEHAQMVFDNPTAYVAAQTSSDGFCYAGASANPTGSVMFNGFQLAIGGDATCLMLLFQPWVLSSSVKYAFAFLGVVLLAMSIEGFSELRDHVQNRLFQIYGVVSSQADYMSLATPQVSSVSDGHSTGQESFVHKSGRIPMAPRLSIIRRLPFWCKVVLAVMYMVHLSLGYWIMLIIMTYETLMFVAVIVGLGLGFAVFKDTDADKLSGNPMYGTVSSSASASGSRDDLAPPPATPSPFRYHVEAGDTLSSVAHKTQTTEAALLALNPLLGRKKKHVKLYPGQQLIVEEARAVSLPPPPECIDNGWGQMHLARAGETLRGIAVLYNTTEEILRQDNRRYFPTGERSFLCPGQLLHIRIMNTGEMEKDDPESDADSKASDLNAQGEEQATYTSTSAAFARYKTHLVTSTDTFESICKTYSIPYSHFLQINRGRYPVGQRAELVAGERVIVPDLLAAQQAVSRRNIAEVKLTKQIHVVEPGDTPKGLAERYGMTYDEMREYNRAYFPKGYRGEIRPGYKLVVKRPAAESPQQHEYRNLDATSTA</sequence>
<dbReference type="Pfam" id="PF04145">
    <property type="entry name" value="Ctr"/>
    <property type="match status" value="1"/>
</dbReference>
<feature type="transmembrane region" description="Helical" evidence="6">
    <location>
        <begin position="306"/>
        <end position="322"/>
    </location>
</feature>
<evidence type="ECO:0000256" key="2">
    <source>
        <dbReference type="ARBA" id="ARBA00022692"/>
    </source>
</evidence>
<keyword evidence="7" id="KW-0732">Signal</keyword>
<keyword evidence="2 6" id="KW-0812">Transmembrane</keyword>
<dbReference type="AlphaFoldDB" id="A0A421FJJ7"/>
<reference evidence="9" key="1">
    <citation type="journal article" date="2015" name="Genom Data">
        <title>Genome sequences of six Phytophthora species associated with forests in New Zealand.</title>
        <authorList>
            <person name="Studholme D.J."/>
            <person name="McDougal R.L."/>
            <person name="Sambles C."/>
            <person name="Hansen E."/>
            <person name="Hardy G."/>
            <person name="Grant M."/>
            <person name="Ganley R.J."/>
            <person name="Williams N.M."/>
        </authorList>
    </citation>
    <scope>NUCLEOTIDE SEQUENCE</scope>
    <source>
        <strain evidence="9">NZFS 2646</strain>
        <strain evidence="10">NZFS 3630</strain>
    </source>
</reference>
<comment type="subcellular location">
    <subcellularLocation>
        <location evidence="1">Membrane</location>
    </subcellularLocation>
</comment>
<dbReference type="InterPro" id="IPR018392">
    <property type="entry name" value="LysM"/>
</dbReference>
<dbReference type="GO" id="GO:0005375">
    <property type="term" value="F:copper ion transmembrane transporter activity"/>
    <property type="evidence" value="ECO:0007669"/>
    <property type="project" value="InterPro"/>
</dbReference>
<proteinExistence type="predicted"/>
<dbReference type="Proteomes" id="UP000285883">
    <property type="component" value="Unassembled WGS sequence"/>
</dbReference>
<feature type="compositionally biased region" description="Polar residues" evidence="5">
    <location>
        <begin position="501"/>
        <end position="511"/>
    </location>
</feature>
<evidence type="ECO:0000313" key="14">
    <source>
        <dbReference type="Proteomes" id="UP000285883"/>
    </source>
</evidence>
<feature type="domain" description="LysM" evidence="8">
    <location>
        <begin position="524"/>
        <end position="572"/>
    </location>
</feature>
<feature type="transmembrane region" description="Helical" evidence="6">
    <location>
        <begin position="192"/>
        <end position="210"/>
    </location>
</feature>
<keyword evidence="4 6" id="KW-0472">Membrane</keyword>
<evidence type="ECO:0000313" key="13">
    <source>
        <dbReference type="Proteomes" id="UP000285624"/>
    </source>
</evidence>